<feature type="domain" description="Uracil-DNA glycosylase-like" evidence="1">
    <location>
        <begin position="24"/>
        <end position="177"/>
    </location>
</feature>
<reference evidence="3" key="1">
    <citation type="journal article" date="2019" name="Int. J. Syst. Evol. Microbiol.">
        <title>The Global Catalogue of Microorganisms (GCM) 10K type strain sequencing project: providing services to taxonomists for standard genome sequencing and annotation.</title>
        <authorList>
            <consortium name="The Broad Institute Genomics Platform"/>
            <consortium name="The Broad Institute Genome Sequencing Center for Infectious Disease"/>
            <person name="Wu L."/>
            <person name="Ma J."/>
        </authorList>
    </citation>
    <scope>NUCLEOTIDE SEQUENCE [LARGE SCALE GENOMIC DNA]</scope>
    <source>
        <strain evidence="3">CCUG 58412</strain>
    </source>
</reference>
<dbReference type="SMART" id="SM00987">
    <property type="entry name" value="UreE_C"/>
    <property type="match status" value="1"/>
</dbReference>
<evidence type="ECO:0000259" key="1">
    <source>
        <dbReference type="SMART" id="SM00986"/>
    </source>
</evidence>
<accession>A0ABW3F5B9</accession>
<dbReference type="Gene3D" id="3.40.470.10">
    <property type="entry name" value="Uracil-DNA glycosylase-like domain"/>
    <property type="match status" value="1"/>
</dbReference>
<evidence type="ECO:0000313" key="3">
    <source>
        <dbReference type="Proteomes" id="UP001597128"/>
    </source>
</evidence>
<dbReference type="InterPro" id="IPR005122">
    <property type="entry name" value="Uracil-DNA_glycosylase-like"/>
</dbReference>
<keyword evidence="2" id="KW-0326">Glycosidase</keyword>
<protein>
    <submittedName>
        <fullName evidence="2">DNA-deoxyinosine glycosylase</fullName>
        <ecNumber evidence="2">3.2.2.15</ecNumber>
    </submittedName>
</protein>
<dbReference type="RefSeq" id="WP_379054799.1">
    <property type="nucleotide sequence ID" value="NZ_JBHTKB010000001.1"/>
</dbReference>
<dbReference type="SMART" id="SM00986">
    <property type="entry name" value="UDG"/>
    <property type="match status" value="1"/>
</dbReference>
<dbReference type="GO" id="GO:0033958">
    <property type="term" value="F:DNA-deoxyinosine glycosylase activity"/>
    <property type="evidence" value="ECO:0007669"/>
    <property type="project" value="UniProtKB-EC"/>
</dbReference>
<proteinExistence type="predicted"/>
<name>A0ABW3F5B9_9PROT</name>
<dbReference type="InterPro" id="IPR036895">
    <property type="entry name" value="Uracil-DNA_glycosylase-like_sf"/>
</dbReference>
<dbReference type="EMBL" id="JBHTKB010000001">
    <property type="protein sequence ID" value="MFD0912140.1"/>
    <property type="molecule type" value="Genomic_DNA"/>
</dbReference>
<comment type="caution">
    <text evidence="2">The sequence shown here is derived from an EMBL/GenBank/DDBJ whole genome shotgun (WGS) entry which is preliminary data.</text>
</comment>
<dbReference type="EC" id="3.2.2.15" evidence="2"/>
<dbReference type="Pfam" id="PF03167">
    <property type="entry name" value="UDG"/>
    <property type="match status" value="1"/>
</dbReference>
<sequence>MGKHLGTDFSELISTEPLPSVGFPPILGLAPEILILGSLPGIASLDQQQYYAHKQNAFWRILQALFAIPADAEYARRCQQVQAARLAIWDVCHSAYRPGSLDSAITRNSVIANDINGLLALHSSIKLIAFNGNAAASLFNKHILLQQPLTTITLPSTSPANAGITYAQKLEKWSVLLKFRE</sequence>
<dbReference type="SUPFAM" id="SSF52141">
    <property type="entry name" value="Uracil-DNA glycosylase-like"/>
    <property type="match status" value="1"/>
</dbReference>
<keyword evidence="3" id="KW-1185">Reference proteome</keyword>
<keyword evidence="2" id="KW-0378">Hydrolase</keyword>
<dbReference type="Proteomes" id="UP001597128">
    <property type="component" value="Unassembled WGS sequence"/>
</dbReference>
<dbReference type="InterPro" id="IPR026353">
    <property type="entry name" value="Hypoxan-DNA_Glyclase"/>
</dbReference>
<organism evidence="2 3">
    <name type="scientific">Methylophilus luteus</name>
    <dbReference type="NCBI Taxonomy" id="640108"/>
    <lineage>
        <taxon>Bacteria</taxon>
        <taxon>Pseudomonadati</taxon>
        <taxon>Pseudomonadota</taxon>
        <taxon>Betaproteobacteria</taxon>
        <taxon>Nitrosomonadales</taxon>
        <taxon>Methylophilaceae</taxon>
        <taxon>Methylophilus</taxon>
    </lineage>
</organism>
<gene>
    <name evidence="2" type="ORF">ACFQ1Z_01145</name>
</gene>
<dbReference type="NCBIfam" id="TIGR04274">
    <property type="entry name" value="hypoxanDNAglyco"/>
    <property type="match status" value="1"/>
</dbReference>
<evidence type="ECO:0000313" key="2">
    <source>
        <dbReference type="EMBL" id="MFD0912140.1"/>
    </source>
</evidence>
<dbReference type="CDD" id="cd10032">
    <property type="entry name" value="UDG-F6_HDG"/>
    <property type="match status" value="1"/>
</dbReference>